<dbReference type="Pfam" id="PF00646">
    <property type="entry name" value="F-box"/>
    <property type="match status" value="1"/>
</dbReference>
<feature type="domain" description="F-box" evidence="2">
    <location>
        <begin position="4"/>
        <end position="36"/>
    </location>
</feature>
<feature type="region of interest" description="Disordered" evidence="1">
    <location>
        <begin position="91"/>
        <end position="113"/>
    </location>
</feature>
<accession>A0A0D9NID3</accession>
<dbReference type="EMBL" id="KE384784">
    <property type="protein sequence ID" value="KJK73719.1"/>
    <property type="molecule type" value="Genomic_DNA"/>
</dbReference>
<evidence type="ECO:0000313" key="4">
    <source>
        <dbReference type="Proteomes" id="UP000054544"/>
    </source>
</evidence>
<evidence type="ECO:0000259" key="2">
    <source>
        <dbReference type="Pfam" id="PF00646"/>
    </source>
</evidence>
<sequence>MPTILNLPTELLGLVSTELSLDDICNLLLTCKRLYNGPLPQYARNRFGTVCVILDQHSLDFLHQVIRRPIFAHAVHRLVICSDHLSHADYSHSLQQPPGHGEDNANTDSTISFHPDEYSKRLASQTRLIKTDMATKCLARVLRGLPNCTAIAFSDGDEHDPIGRSRLERDIGVPPLRSLVVDVDDAHPESVIEESKEIVSDAITTLLLAAARSGLSGLQFEITLGLPYHEEFIDAVTSDMLSLLTTRDEIHKADLANISMLRLVVYATRNETWISDTIEFIALFSQLTHLRLHFKNRGEDRASGSLCRRLNVNNLHELELSRLIVTESELMDVLLRHQKSLKHVTLEQIEFDTPEGWPSFLSRAKDELSSCTFILEDCLIESDFWDTSYRISSTDDYARVINDFTVGLTSSNMEEE</sequence>
<dbReference type="InterPro" id="IPR001810">
    <property type="entry name" value="F-box_dom"/>
</dbReference>
<keyword evidence="4" id="KW-1185">Reference proteome</keyword>
<dbReference type="Proteomes" id="UP000054544">
    <property type="component" value="Unassembled WGS sequence"/>
</dbReference>
<dbReference type="STRING" id="1291518.A0A0D9NID3"/>
<reference evidence="4" key="1">
    <citation type="journal article" date="2014" name="BMC Genomics">
        <title>The genome sequence of the biocontrol fungus Metarhizium anisopliae and comparative genomics of Metarhizium species.</title>
        <authorList>
            <person name="Pattemore J.A."/>
            <person name="Hane J.K."/>
            <person name="Williams A.H."/>
            <person name="Wilson B.A."/>
            <person name="Stodart B.J."/>
            <person name="Ash G.J."/>
        </authorList>
    </citation>
    <scope>NUCLEOTIDE SEQUENCE [LARGE SCALE GENOMIC DNA]</scope>
    <source>
        <strain evidence="4">BRIP 53293</strain>
    </source>
</reference>
<name>A0A0D9NID3_METAN</name>
<gene>
    <name evidence="3" type="ORF">H634G_11019</name>
</gene>
<evidence type="ECO:0000313" key="3">
    <source>
        <dbReference type="EMBL" id="KJK73719.1"/>
    </source>
</evidence>
<organism evidence="3 4">
    <name type="scientific">Metarhizium anisopliae BRIP 53293</name>
    <dbReference type="NCBI Taxonomy" id="1291518"/>
    <lineage>
        <taxon>Eukaryota</taxon>
        <taxon>Fungi</taxon>
        <taxon>Dikarya</taxon>
        <taxon>Ascomycota</taxon>
        <taxon>Pezizomycotina</taxon>
        <taxon>Sordariomycetes</taxon>
        <taxon>Hypocreomycetidae</taxon>
        <taxon>Hypocreales</taxon>
        <taxon>Clavicipitaceae</taxon>
        <taxon>Metarhizium</taxon>
    </lineage>
</organism>
<evidence type="ECO:0000256" key="1">
    <source>
        <dbReference type="SAM" id="MobiDB-lite"/>
    </source>
</evidence>
<dbReference type="AlphaFoldDB" id="A0A0D9NID3"/>
<proteinExistence type="predicted"/>
<dbReference type="CDD" id="cd09917">
    <property type="entry name" value="F-box_SF"/>
    <property type="match status" value="1"/>
</dbReference>
<protein>
    <recommendedName>
        <fullName evidence="2">F-box domain-containing protein</fullName>
    </recommendedName>
</protein>